<dbReference type="GO" id="GO:0042128">
    <property type="term" value="P:nitrate assimilation"/>
    <property type="evidence" value="ECO:0007669"/>
    <property type="project" value="UniProtKB-KW"/>
</dbReference>
<feature type="compositionally biased region" description="Polar residues" evidence="10">
    <location>
        <begin position="21"/>
        <end position="37"/>
    </location>
</feature>
<dbReference type="EMBL" id="KZ613956">
    <property type="protein sequence ID" value="PMD33291.1"/>
    <property type="molecule type" value="Genomic_DNA"/>
</dbReference>
<feature type="domain" description="GATA-type" evidence="11">
    <location>
        <begin position="728"/>
        <end position="781"/>
    </location>
</feature>
<dbReference type="GO" id="GO:0000978">
    <property type="term" value="F:RNA polymerase II cis-regulatory region sequence-specific DNA binding"/>
    <property type="evidence" value="ECO:0007669"/>
    <property type="project" value="TreeGrafter"/>
</dbReference>
<feature type="region of interest" description="Disordered" evidence="10">
    <location>
        <begin position="280"/>
        <end position="335"/>
    </location>
</feature>
<dbReference type="InterPro" id="IPR000679">
    <property type="entry name" value="Znf_GATA"/>
</dbReference>
<feature type="region of interest" description="Disordered" evidence="10">
    <location>
        <begin position="783"/>
        <end position="948"/>
    </location>
</feature>
<feature type="region of interest" description="Disordered" evidence="10">
    <location>
        <begin position="598"/>
        <end position="728"/>
    </location>
</feature>
<evidence type="ECO:0000256" key="5">
    <source>
        <dbReference type="ARBA" id="ARBA00023015"/>
    </source>
</evidence>
<feature type="compositionally biased region" description="Low complexity" evidence="10">
    <location>
        <begin position="890"/>
        <end position="913"/>
    </location>
</feature>
<dbReference type="PANTHER" id="PTHR10071:SF281">
    <property type="entry name" value="BOX A-BINDING FACTOR-RELATED"/>
    <property type="match status" value="1"/>
</dbReference>
<dbReference type="PANTHER" id="PTHR10071">
    <property type="entry name" value="TRANSCRIPTION FACTOR GATA FAMILY MEMBER"/>
    <property type="match status" value="1"/>
</dbReference>
<dbReference type="InterPro" id="IPR013860">
    <property type="entry name" value="AreA_GATA"/>
</dbReference>
<keyword evidence="3 9" id="KW-0863">Zinc-finger</keyword>
<keyword evidence="2" id="KW-0479">Metal-binding</keyword>
<evidence type="ECO:0000256" key="10">
    <source>
        <dbReference type="SAM" id="MobiDB-lite"/>
    </source>
</evidence>
<evidence type="ECO:0000256" key="4">
    <source>
        <dbReference type="ARBA" id="ARBA00022833"/>
    </source>
</evidence>
<feature type="compositionally biased region" description="Polar residues" evidence="10">
    <location>
        <begin position="840"/>
        <end position="849"/>
    </location>
</feature>
<dbReference type="SUPFAM" id="SSF57716">
    <property type="entry name" value="Glucocorticoid receptor-like (DNA-binding domain)"/>
    <property type="match status" value="1"/>
</dbReference>
<feature type="region of interest" description="Disordered" evidence="10">
    <location>
        <begin position="244"/>
        <end position="264"/>
    </location>
</feature>
<dbReference type="SMART" id="SM00401">
    <property type="entry name" value="ZnF_GATA"/>
    <property type="match status" value="1"/>
</dbReference>
<evidence type="ECO:0000313" key="12">
    <source>
        <dbReference type="EMBL" id="PMD33291.1"/>
    </source>
</evidence>
<keyword evidence="5" id="KW-0805">Transcription regulation</keyword>
<evidence type="ECO:0000256" key="7">
    <source>
        <dbReference type="ARBA" id="ARBA00023163"/>
    </source>
</evidence>
<evidence type="ECO:0000259" key="11">
    <source>
        <dbReference type="PROSITE" id="PS50114"/>
    </source>
</evidence>
<feature type="region of interest" description="Disordered" evidence="10">
    <location>
        <begin position="1"/>
        <end position="89"/>
    </location>
</feature>
<dbReference type="PRINTS" id="PR00619">
    <property type="entry name" value="GATAZNFINGER"/>
</dbReference>
<dbReference type="OrthoDB" id="515401at2759"/>
<gene>
    <name evidence="12" type="ORF">L207DRAFT_589656</name>
</gene>
<dbReference type="Pfam" id="PF00320">
    <property type="entry name" value="GATA"/>
    <property type="match status" value="1"/>
</dbReference>
<evidence type="ECO:0000313" key="13">
    <source>
        <dbReference type="Proteomes" id="UP000235786"/>
    </source>
</evidence>
<feature type="compositionally biased region" description="Basic and acidic residues" evidence="10">
    <location>
        <begin position="647"/>
        <end position="657"/>
    </location>
</feature>
<dbReference type="GO" id="GO:0000981">
    <property type="term" value="F:DNA-binding transcription factor activity, RNA polymerase II-specific"/>
    <property type="evidence" value="ECO:0007669"/>
    <property type="project" value="TreeGrafter"/>
</dbReference>
<dbReference type="GO" id="GO:0005634">
    <property type="term" value="C:nucleus"/>
    <property type="evidence" value="ECO:0007669"/>
    <property type="project" value="UniProtKB-SubCell"/>
</dbReference>
<dbReference type="Gene3D" id="3.30.50.10">
    <property type="entry name" value="Erythroid Transcription Factor GATA-1, subunit A"/>
    <property type="match status" value="1"/>
</dbReference>
<keyword evidence="7" id="KW-0804">Transcription</keyword>
<name>A0A2J6R446_HYAVF</name>
<feature type="compositionally biased region" description="Polar residues" evidence="10">
    <location>
        <begin position="807"/>
        <end position="819"/>
    </location>
</feature>
<reference evidence="12 13" key="1">
    <citation type="submission" date="2016-04" db="EMBL/GenBank/DDBJ databases">
        <title>A degradative enzymes factory behind the ericoid mycorrhizal symbiosis.</title>
        <authorList>
            <consortium name="DOE Joint Genome Institute"/>
            <person name="Martino E."/>
            <person name="Morin E."/>
            <person name="Grelet G."/>
            <person name="Kuo A."/>
            <person name="Kohler A."/>
            <person name="Daghino S."/>
            <person name="Barry K."/>
            <person name="Choi C."/>
            <person name="Cichocki N."/>
            <person name="Clum A."/>
            <person name="Copeland A."/>
            <person name="Hainaut M."/>
            <person name="Haridas S."/>
            <person name="Labutti K."/>
            <person name="Lindquist E."/>
            <person name="Lipzen A."/>
            <person name="Khouja H.-R."/>
            <person name="Murat C."/>
            <person name="Ohm R."/>
            <person name="Olson A."/>
            <person name="Spatafora J."/>
            <person name="Veneault-Fourrey C."/>
            <person name="Henrissat B."/>
            <person name="Grigoriev I."/>
            <person name="Martin F."/>
            <person name="Perotto S."/>
        </authorList>
    </citation>
    <scope>NUCLEOTIDE SEQUENCE [LARGE SCALE GENOMIC DNA]</scope>
    <source>
        <strain evidence="12 13">F</strain>
    </source>
</reference>
<feature type="compositionally biased region" description="Low complexity" evidence="10">
    <location>
        <begin position="863"/>
        <end position="882"/>
    </location>
</feature>
<keyword evidence="8" id="KW-0539">Nucleus</keyword>
<feature type="compositionally biased region" description="Low complexity" evidence="10">
    <location>
        <begin position="192"/>
        <end position="204"/>
    </location>
</feature>
<feature type="compositionally biased region" description="Basic and acidic residues" evidence="10">
    <location>
        <begin position="313"/>
        <end position="325"/>
    </location>
</feature>
<accession>A0A2J6R446</accession>
<evidence type="ECO:0000256" key="1">
    <source>
        <dbReference type="ARBA" id="ARBA00004123"/>
    </source>
</evidence>
<feature type="compositionally biased region" description="Polar residues" evidence="10">
    <location>
        <begin position="216"/>
        <end position="225"/>
    </location>
</feature>
<keyword evidence="4" id="KW-0862">Zinc</keyword>
<proteinExistence type="predicted"/>
<feature type="compositionally biased region" description="Basic and acidic residues" evidence="10">
    <location>
        <begin position="46"/>
        <end position="61"/>
    </location>
</feature>
<evidence type="ECO:0000256" key="6">
    <source>
        <dbReference type="ARBA" id="ARBA00023063"/>
    </source>
</evidence>
<protein>
    <recommendedName>
        <fullName evidence="11">GATA-type domain-containing protein</fullName>
    </recommendedName>
</protein>
<dbReference type="CDD" id="cd00202">
    <property type="entry name" value="ZnF_GATA"/>
    <property type="match status" value="1"/>
</dbReference>
<organism evidence="12 13">
    <name type="scientific">Hyaloscypha variabilis (strain UAMH 11265 / GT02V1 / F)</name>
    <name type="common">Meliniomyces variabilis</name>
    <dbReference type="NCBI Taxonomy" id="1149755"/>
    <lineage>
        <taxon>Eukaryota</taxon>
        <taxon>Fungi</taxon>
        <taxon>Dikarya</taxon>
        <taxon>Ascomycota</taxon>
        <taxon>Pezizomycotina</taxon>
        <taxon>Leotiomycetes</taxon>
        <taxon>Helotiales</taxon>
        <taxon>Hyaloscyphaceae</taxon>
        <taxon>Hyaloscypha</taxon>
        <taxon>Hyaloscypha variabilis</taxon>
    </lineage>
</organism>
<dbReference type="InterPro" id="IPR013088">
    <property type="entry name" value="Znf_NHR/GATA"/>
</dbReference>
<feature type="compositionally biased region" description="Low complexity" evidence="10">
    <location>
        <begin position="823"/>
        <end position="839"/>
    </location>
</feature>
<dbReference type="GO" id="GO:0045944">
    <property type="term" value="P:positive regulation of transcription by RNA polymerase II"/>
    <property type="evidence" value="ECO:0007669"/>
    <property type="project" value="TreeGrafter"/>
</dbReference>
<comment type="subcellular location">
    <subcellularLocation>
        <location evidence="1">Nucleus</location>
    </subcellularLocation>
</comment>
<dbReference type="PROSITE" id="PS00344">
    <property type="entry name" value="GATA_ZN_FINGER_1"/>
    <property type="match status" value="1"/>
</dbReference>
<keyword evidence="6" id="KW-0534">Nitrate assimilation</keyword>
<feature type="compositionally biased region" description="Low complexity" evidence="10">
    <location>
        <begin position="691"/>
        <end position="715"/>
    </location>
</feature>
<dbReference type="PROSITE" id="PS50114">
    <property type="entry name" value="GATA_ZN_FINGER_2"/>
    <property type="match status" value="1"/>
</dbReference>
<dbReference type="FunFam" id="3.30.50.10:FF:000007">
    <property type="entry name" value="Nitrogen regulatory AreA, N-terminal"/>
    <property type="match status" value="1"/>
</dbReference>
<sequence length="1029" mass="108744">MSGAAPQYEQRGGLLHRAHASSDTMSALMSEEAQSNPTTSSSTSITEHDFRFPRRPAEQKPGEVFSAISHAGLLQDSGSTSSSSTATASTGAAIASDLDKLDFSAGISARKELLRESFFPTWKDDAAGEELDSPDEMQKKDPLATQIWRLYSKTKKQLPNQERMENLTWRMMAMSLRKRKQEEAARLSRQKAANTAANITASSAPSGIAQLRKSSDQTPTNAQQTEHSDAMNLDDFIFSDNISTPAGIGMSPSPELHKKETEKSSNAVASAIPIKMRKESSAQFAVPQSVPVPHHNPRSNEEFNYVQRHVRKTSIDERRPRKRPADFSPQVPAVNSIMIPNDPDHDADLNEYSLDQSHPPEMMHHSHPGMPFQLDTFNMEHDPIITSAGPYQQSFPFSPSHSPLVQHGPFSAMYNNASMPSSSLNSNDYYSPPGSAYPSAVSTPQPIPENQEIYFQQRGIDMRHQRPHQFSHGPSSLSNSMAPQYMYNANGGSMFTAVTAGGQSNSFTAPGSFGMSQHIDPSQVFQSEHPARSPGIQMGHENMFSFGADSDGDEEEGGAFADRTLMMQHEFAQSPMEDPGMEMGPGGLQWDASLPGQFNTQAARYPGGPPRKQVTIGGTADMGSVEWDGSGGSLGRTHASTQSVSDNRSRNGNDRRQKIPRTASTPNTALMGQRAAMFEQMSNPNSPPDPSNMSGFSSVVPSRPSSPGGSKHGSSTNLAGAAGAQGENGVPTTCTNCFTQTTPLWRRNPEGHPLCNACGLFLKLHGVVRPLSLKTDVIKKRNRGSGASLPVGASGGAATRASKKMGPQQTTSGPNTRKNSIVAPASSTAPTTQATTPTSNRARSVNESQSPPSVTGSGGAGGSTASTPTSYHGSAGSSVGTTGISGGKGVVPIAAAPPKATPGPGAAATASASRSQAVAPKRQRRHSKSVSAIDQAMDVDSPENSTGSNEAAKALMSSAGSLGSMNMGGNMMGNSGVGLANGFGMTTRPMGPGGMAMGGMMGMQGQQMMNPGVGAGTGPQEWEWLTMSL</sequence>
<dbReference type="Pfam" id="PF08550">
    <property type="entry name" value="GATA_AreA"/>
    <property type="match status" value="1"/>
</dbReference>
<dbReference type="GO" id="GO:0000122">
    <property type="term" value="P:negative regulation of transcription by RNA polymerase II"/>
    <property type="evidence" value="ECO:0007669"/>
    <property type="project" value="TreeGrafter"/>
</dbReference>
<evidence type="ECO:0000256" key="9">
    <source>
        <dbReference type="PROSITE-ProRule" id="PRU00094"/>
    </source>
</evidence>
<evidence type="ECO:0000256" key="8">
    <source>
        <dbReference type="ARBA" id="ARBA00023242"/>
    </source>
</evidence>
<dbReference type="STRING" id="1149755.A0A2J6R446"/>
<dbReference type="InterPro" id="IPR039355">
    <property type="entry name" value="Transcription_factor_GATA"/>
</dbReference>
<feature type="region of interest" description="Disordered" evidence="10">
    <location>
        <begin position="180"/>
        <end position="232"/>
    </location>
</feature>
<dbReference type="AlphaFoldDB" id="A0A2J6R446"/>
<dbReference type="Proteomes" id="UP000235786">
    <property type="component" value="Unassembled WGS sequence"/>
</dbReference>
<feature type="compositionally biased region" description="Low complexity" evidence="10">
    <location>
        <begin position="77"/>
        <end position="89"/>
    </location>
</feature>
<dbReference type="GO" id="GO:0008270">
    <property type="term" value="F:zinc ion binding"/>
    <property type="evidence" value="ECO:0007669"/>
    <property type="project" value="UniProtKB-KW"/>
</dbReference>
<keyword evidence="13" id="KW-1185">Reference proteome</keyword>
<evidence type="ECO:0000256" key="2">
    <source>
        <dbReference type="ARBA" id="ARBA00022723"/>
    </source>
</evidence>
<evidence type="ECO:0000256" key="3">
    <source>
        <dbReference type="ARBA" id="ARBA00022771"/>
    </source>
</evidence>